<protein>
    <submittedName>
        <fullName evidence="1">Uncharacterized protein</fullName>
    </submittedName>
</protein>
<dbReference type="Proteomes" id="UP000230000">
    <property type="component" value="Unassembled WGS sequence"/>
</dbReference>
<dbReference type="RefSeq" id="WP_157853718.1">
    <property type="nucleotide sequence ID" value="NZ_PGFG01000001.1"/>
</dbReference>
<gene>
    <name evidence="1" type="ORF">BXY57_0358</name>
</gene>
<evidence type="ECO:0000313" key="1">
    <source>
        <dbReference type="EMBL" id="PJJ74796.1"/>
    </source>
</evidence>
<comment type="caution">
    <text evidence="1">The sequence shown here is derived from an EMBL/GenBank/DDBJ whole genome shotgun (WGS) entry which is preliminary data.</text>
</comment>
<sequence length="256" mass="29313">MLTIVKNYDLICYHLRNSLYSQLENPLKKDIDKLSKDIINIINSSKKIQSQSVDILAQLFNLRVKAIKWLSQHNNFNYLEMLSEVSNQIEEIGENKKMEILKENILFALRCNRRIIESLFSAREQSEILNIDFTQLPDINYQQFLASLAFAIPDDETAQKIADWTNASLHIEFVMLAADIIIDEKIKVSEKSINELSFLVADAAQEYSALATEFGILKTKANQQTLPNQPFDKGFVNEQKTLADIGIEDFASNFTN</sequence>
<dbReference type="EMBL" id="PGFG01000001">
    <property type="protein sequence ID" value="PJJ74796.1"/>
    <property type="molecule type" value="Genomic_DNA"/>
</dbReference>
<evidence type="ECO:0000313" key="2">
    <source>
        <dbReference type="Proteomes" id="UP000230000"/>
    </source>
</evidence>
<reference evidence="1 2" key="1">
    <citation type="submission" date="2017-11" db="EMBL/GenBank/DDBJ databases">
        <title>Genomic Encyclopedia of Archaeal and Bacterial Type Strains, Phase II (KMG-II): From Individual Species to Whole Genera.</title>
        <authorList>
            <person name="Goeker M."/>
        </authorList>
    </citation>
    <scope>NUCLEOTIDE SEQUENCE [LARGE SCALE GENOMIC DNA]</scope>
    <source>
        <strain evidence="1 2">DSM 27268</strain>
    </source>
</reference>
<dbReference type="AlphaFoldDB" id="A0A2M9CS73"/>
<keyword evidence="2" id="KW-1185">Reference proteome</keyword>
<organism evidence="1 2">
    <name type="scientific">Thermoflavifilum aggregans</name>
    <dbReference type="NCBI Taxonomy" id="454188"/>
    <lineage>
        <taxon>Bacteria</taxon>
        <taxon>Pseudomonadati</taxon>
        <taxon>Bacteroidota</taxon>
        <taxon>Chitinophagia</taxon>
        <taxon>Chitinophagales</taxon>
        <taxon>Chitinophagaceae</taxon>
        <taxon>Thermoflavifilum</taxon>
    </lineage>
</organism>
<accession>A0A2M9CS73</accession>
<dbReference type="OrthoDB" id="9836464at2"/>
<proteinExistence type="predicted"/>
<name>A0A2M9CS73_9BACT</name>